<dbReference type="InterPro" id="IPR038731">
    <property type="entry name" value="RgtA/B/C-like"/>
</dbReference>
<feature type="transmembrane region" description="Helical" evidence="3">
    <location>
        <begin position="227"/>
        <end position="250"/>
    </location>
</feature>
<dbReference type="GO" id="GO:0016757">
    <property type="term" value="F:glycosyltransferase activity"/>
    <property type="evidence" value="ECO:0007669"/>
    <property type="project" value="UniProtKB-KW"/>
</dbReference>
<dbReference type="PANTHER" id="PTHR41710">
    <property type="entry name" value="GLYCOSYL TRANSFERASE, FAMILY 39"/>
    <property type="match status" value="1"/>
</dbReference>
<feature type="transmembrane region" description="Helical" evidence="3">
    <location>
        <begin position="25"/>
        <end position="45"/>
    </location>
</feature>
<feature type="transmembrane region" description="Helical" evidence="3">
    <location>
        <begin position="574"/>
        <end position="596"/>
    </location>
</feature>
<evidence type="ECO:0000313" key="6">
    <source>
        <dbReference type="Proteomes" id="UP000055060"/>
    </source>
</evidence>
<dbReference type="Pfam" id="PF01436">
    <property type="entry name" value="NHL"/>
    <property type="match status" value="5"/>
</dbReference>
<dbReference type="STRING" id="360412.LARV_03147"/>
<feature type="transmembrane region" description="Helical" evidence="3">
    <location>
        <begin position="103"/>
        <end position="120"/>
    </location>
</feature>
<keyword evidence="3" id="KW-0472">Membrane</keyword>
<feature type="domain" description="Glycosyltransferase RgtA/B/C/D-like" evidence="4">
    <location>
        <begin position="79"/>
        <end position="240"/>
    </location>
</feature>
<feature type="transmembrane region" description="Helical" evidence="3">
    <location>
        <begin position="373"/>
        <end position="406"/>
    </location>
</feature>
<evidence type="ECO:0000259" key="4">
    <source>
        <dbReference type="Pfam" id="PF13231"/>
    </source>
</evidence>
<dbReference type="InterPro" id="IPR011042">
    <property type="entry name" value="6-blade_b-propeller_TolB-like"/>
</dbReference>
<gene>
    <name evidence="5" type="ORF">LARV_03147</name>
</gene>
<dbReference type="EMBL" id="DF967972">
    <property type="protein sequence ID" value="GAP15361.1"/>
    <property type="molecule type" value="Genomic_DNA"/>
</dbReference>
<dbReference type="Proteomes" id="UP000055060">
    <property type="component" value="Unassembled WGS sequence"/>
</dbReference>
<accession>A0A0S7BN24</accession>
<feature type="repeat" description="NHL" evidence="2">
    <location>
        <begin position="872"/>
        <end position="913"/>
    </location>
</feature>
<feature type="transmembrane region" description="Helical" evidence="3">
    <location>
        <begin position="514"/>
        <end position="534"/>
    </location>
</feature>
<keyword evidence="6" id="KW-1185">Reference proteome</keyword>
<feature type="transmembrane region" description="Helical" evidence="3">
    <location>
        <begin position="277"/>
        <end position="299"/>
    </location>
</feature>
<feature type="repeat" description="NHL" evidence="2">
    <location>
        <begin position="1019"/>
        <end position="1062"/>
    </location>
</feature>
<evidence type="ECO:0000256" key="2">
    <source>
        <dbReference type="PROSITE-ProRule" id="PRU00504"/>
    </source>
</evidence>
<feature type="transmembrane region" description="Helical" evidence="3">
    <location>
        <begin position="646"/>
        <end position="668"/>
    </location>
</feature>
<feature type="repeat" description="NHL" evidence="2">
    <location>
        <begin position="987"/>
        <end position="1015"/>
    </location>
</feature>
<feature type="transmembrane region" description="Helical" evidence="3">
    <location>
        <begin position="311"/>
        <end position="331"/>
    </location>
</feature>
<dbReference type="SUPFAM" id="SSF101898">
    <property type="entry name" value="NHL repeat"/>
    <property type="match status" value="1"/>
</dbReference>
<feature type="transmembrane region" description="Helical" evidence="3">
    <location>
        <begin position="616"/>
        <end position="634"/>
    </location>
</feature>
<dbReference type="PANTHER" id="PTHR41710:SF2">
    <property type="entry name" value="GLYCOSYL TRANSFERASE FAMILY 39_83 DOMAIN-CONTAINING PROTEIN"/>
    <property type="match status" value="1"/>
</dbReference>
<evidence type="ECO:0000313" key="5">
    <source>
        <dbReference type="EMBL" id="GAP15361.1"/>
    </source>
</evidence>
<dbReference type="Pfam" id="PF13231">
    <property type="entry name" value="PMT_2"/>
    <property type="match status" value="1"/>
</dbReference>
<keyword evidence="3" id="KW-1133">Transmembrane helix</keyword>
<dbReference type="RefSeq" id="WP_075074546.1">
    <property type="nucleotide sequence ID" value="NZ_DF967972.1"/>
</dbReference>
<organism evidence="5">
    <name type="scientific">Longilinea arvoryzae</name>
    <dbReference type="NCBI Taxonomy" id="360412"/>
    <lineage>
        <taxon>Bacteria</taxon>
        <taxon>Bacillati</taxon>
        <taxon>Chloroflexota</taxon>
        <taxon>Anaerolineae</taxon>
        <taxon>Anaerolineales</taxon>
        <taxon>Anaerolineaceae</taxon>
        <taxon>Longilinea</taxon>
    </lineage>
</organism>
<dbReference type="PROSITE" id="PS51125">
    <property type="entry name" value="NHL"/>
    <property type="match status" value="5"/>
</dbReference>
<feature type="repeat" description="NHL" evidence="2">
    <location>
        <begin position="1125"/>
        <end position="1161"/>
    </location>
</feature>
<sequence>MEKSTEKSPAASWLDRPVFRALPQFRVETLLIVLILIAAIFTRFYNIDLRVMSHDETNHVRPAWDYYQGRGYNYDPVTHGPFQFHVLAASYFLLGDSDFSARAPYALFSIATIAVGMLAFKRYLGQRGALFAGAMMLISPILLFYGRYTRNEAFEGLWTVLMIYGILRYLEKGEKSALILLTIVSAFHFSDKATSYIYTAQALMFLALFFLDQVTRLKWPEEATRKRFILLMGIMIVMVVVALGAGVASADASTTPLQSNATTPQIGSLSLLRGLEYGGLVLALVAGLAAVVTLVRSLGWKVIRKQRSFDLIMLLMALVIPLLAAFPVRMVGWNPLDYSTSGMLHTALFLVPMVAIGVALGLWWRPRIYLTCLAIFSAIFTVLYTSFFTNGQGFFMGLIASLGYWLSQQGVQRGSQPLYYYALIQIPIYEYLPAIGALVALYFGLRYRRFMTWAGFSPAHQPEDGTTPETKIVELDEAKEPSEIEPDEPALAEAEDADNNLIEAIEEPHAAQRVPVLALLLFWTFTSLVAYSLAGEKMPWLTLHIATPMILAAGWGFGYLADTTDWKRFGEQKGWLALLLLPVFVASAAGLFASTMGGQLPFQGKELAQLQATSDFVLSLAGLVLSGWGIVHLLRDVHTGQLLRIFASAFLVLLSVLTARTAFTASYINYDLPTEFLVYAHGGNGPKQMLAQIEEISRRTTDGLGVQIAYDEDGIYPFWWYLRDYTNVTYYKDTPTRDLRDKAIVIVSDNMYSRVEPILKDNFIYYQYQRLWWPMQDYFNLTWDRVWSAISNPQMRQALFDIWLNRDYTKYAELEGRTDLTLENWYPSAGIRLYIRKDIVSQIWNYGAAPVAPVTEVDPYESGKISLSADLSFGTPGSAEGQLNTPRGLAVAADGTIYVADSHNNRIEHFSADGQLLQQWGGFTDISQSGGTDGMFYEPWGVAVGPDGSVYVTDTWNHRVQKFTADGKFITKWGYFGTAETPDAFWGPRGIAVDSQGRVYVADTGNKRISVFTSDGKSITQFGGQGFEAGKFDEPVGVAVDSQGLVYVTDTWNQRIQVFSPTPTGDVFVPLLQWDVSAWYGESLDNKPFIAVSPDGNVFVNDPEGYRILEFKTDGTFVRTWGDPGAGAGGFGMPAGVALDSEGHVWVSDAINNSILRFTLP</sequence>
<dbReference type="Gene3D" id="2.120.10.30">
    <property type="entry name" value="TolB, C-terminal domain"/>
    <property type="match status" value="3"/>
</dbReference>
<feature type="transmembrane region" description="Helical" evidence="3">
    <location>
        <begin position="196"/>
        <end position="215"/>
    </location>
</feature>
<reference evidence="5" key="1">
    <citation type="submission" date="2015-07" db="EMBL/GenBank/DDBJ databases">
        <title>Draft Genome Sequences of Anaerolinea thermolimosa IMO-1, Bellilinea caldifistulae GOMI-1, Leptolinea tardivitalis YMTK-2, Levilinea saccharolytica KIBI-1,Longilinea arvoryzae KOME-1, Previously Described as Members of the Anaerolineaceae (Chloroflexi).</title>
        <authorList>
            <person name="Sekiguchi Y."/>
            <person name="Ohashi A."/>
            <person name="Matsuura N."/>
            <person name="Tourlousse M.D."/>
        </authorList>
    </citation>
    <scope>NUCLEOTIDE SEQUENCE [LARGE SCALE GENOMIC DNA]</scope>
    <source>
        <strain evidence="5">KOME-1</strain>
    </source>
</reference>
<dbReference type="InterPro" id="IPR019962">
    <property type="entry name" value="CHP03663"/>
</dbReference>
<dbReference type="OrthoDB" id="134672at2"/>
<dbReference type="InterPro" id="IPR001258">
    <property type="entry name" value="NHL_repeat"/>
</dbReference>
<feature type="transmembrane region" description="Helical" evidence="3">
    <location>
        <begin position="343"/>
        <end position="364"/>
    </location>
</feature>
<proteinExistence type="predicted"/>
<keyword evidence="3" id="KW-0812">Transmembrane</keyword>
<evidence type="ECO:0000256" key="1">
    <source>
        <dbReference type="ARBA" id="ARBA00022737"/>
    </source>
</evidence>
<dbReference type="CDD" id="cd05819">
    <property type="entry name" value="NHL"/>
    <property type="match status" value="1"/>
</dbReference>
<keyword evidence="1" id="KW-0677">Repeat</keyword>
<feature type="repeat" description="NHL" evidence="2">
    <location>
        <begin position="926"/>
        <end position="966"/>
    </location>
</feature>
<feature type="transmembrane region" description="Helical" evidence="3">
    <location>
        <begin position="129"/>
        <end position="147"/>
    </location>
</feature>
<protein>
    <submittedName>
        <fullName evidence="5">Dolichyl-phosphate-mannose-protein mannosyltransferase/NHL repeat</fullName>
    </submittedName>
</protein>
<keyword evidence="5" id="KW-0808">Transferase</keyword>
<name>A0A0S7BN24_9CHLR</name>
<feature type="transmembrane region" description="Helical" evidence="3">
    <location>
        <begin position="418"/>
        <end position="443"/>
    </location>
</feature>
<keyword evidence="5" id="KW-0328">Glycosyltransferase</keyword>
<dbReference type="AlphaFoldDB" id="A0A0S7BN24"/>
<evidence type="ECO:0000256" key="3">
    <source>
        <dbReference type="SAM" id="Phobius"/>
    </source>
</evidence>
<feature type="transmembrane region" description="Helical" evidence="3">
    <location>
        <begin position="540"/>
        <end position="562"/>
    </location>
</feature>